<feature type="transmembrane region" description="Helical" evidence="8">
    <location>
        <begin position="255"/>
        <end position="276"/>
    </location>
</feature>
<feature type="chain" id="PRO_5012192380" evidence="9">
    <location>
        <begin position="25"/>
        <end position="574"/>
    </location>
</feature>
<gene>
    <name evidence="12" type="ORF">PYCCODRAFT_1458672</name>
</gene>
<dbReference type="PANTHER" id="PTHR21229">
    <property type="entry name" value="LUNG SEVEN TRANSMEMBRANE RECEPTOR"/>
    <property type="match status" value="1"/>
</dbReference>
<feature type="transmembrane region" description="Helical" evidence="8">
    <location>
        <begin position="463"/>
        <end position="482"/>
    </location>
</feature>
<dbReference type="GO" id="GO:0005794">
    <property type="term" value="C:Golgi apparatus"/>
    <property type="evidence" value="ECO:0007669"/>
    <property type="project" value="TreeGrafter"/>
</dbReference>
<evidence type="ECO:0000256" key="5">
    <source>
        <dbReference type="ARBA" id="ARBA00022989"/>
    </source>
</evidence>
<evidence type="ECO:0000259" key="10">
    <source>
        <dbReference type="Pfam" id="PF06814"/>
    </source>
</evidence>
<dbReference type="OrthoDB" id="19932at2759"/>
<keyword evidence="3 8" id="KW-0812">Transmembrane</keyword>
<dbReference type="InterPro" id="IPR053937">
    <property type="entry name" value="GOST_TM"/>
</dbReference>
<accession>A0A1Y2IQC1</accession>
<evidence type="ECO:0000256" key="2">
    <source>
        <dbReference type="ARBA" id="ARBA00007883"/>
    </source>
</evidence>
<feature type="region of interest" description="Disordered" evidence="7">
    <location>
        <begin position="546"/>
        <end position="574"/>
    </location>
</feature>
<reference evidence="12 13" key="1">
    <citation type="journal article" date="2015" name="Biotechnol. Biofuels">
        <title>Enhanced degradation of softwood versus hardwood by the white-rot fungus Pycnoporus coccineus.</title>
        <authorList>
            <person name="Couturier M."/>
            <person name="Navarro D."/>
            <person name="Chevret D."/>
            <person name="Henrissat B."/>
            <person name="Piumi F."/>
            <person name="Ruiz-Duenas F.J."/>
            <person name="Martinez A.T."/>
            <person name="Grigoriev I.V."/>
            <person name="Riley R."/>
            <person name="Lipzen A."/>
            <person name="Berrin J.G."/>
            <person name="Master E.R."/>
            <person name="Rosso M.N."/>
        </authorList>
    </citation>
    <scope>NUCLEOTIDE SEQUENCE [LARGE SCALE GENOMIC DNA]</scope>
    <source>
        <strain evidence="12 13">BRFM310</strain>
    </source>
</reference>
<feature type="compositionally biased region" description="Polar residues" evidence="7">
    <location>
        <begin position="547"/>
        <end position="563"/>
    </location>
</feature>
<dbReference type="GO" id="GO:0005829">
    <property type="term" value="C:cytosol"/>
    <property type="evidence" value="ECO:0007669"/>
    <property type="project" value="GOC"/>
</dbReference>
<evidence type="ECO:0000313" key="12">
    <source>
        <dbReference type="EMBL" id="OSD03287.1"/>
    </source>
</evidence>
<comment type="subcellular location">
    <subcellularLocation>
        <location evidence="1">Membrane</location>
        <topology evidence="1">Multi-pass membrane protein</topology>
    </subcellularLocation>
</comment>
<evidence type="ECO:0000256" key="4">
    <source>
        <dbReference type="ARBA" id="ARBA00022729"/>
    </source>
</evidence>
<dbReference type="Pfam" id="PF06814">
    <property type="entry name" value="GOST_TM"/>
    <property type="match status" value="1"/>
</dbReference>
<keyword evidence="5 8" id="KW-1133">Transmembrane helix</keyword>
<feature type="domain" description="PTM1-like N-terminal" evidence="11">
    <location>
        <begin position="37"/>
        <end position="115"/>
    </location>
</feature>
<feature type="domain" description="GOST seven transmembrane" evidence="10">
    <location>
        <begin position="253"/>
        <end position="525"/>
    </location>
</feature>
<dbReference type="GO" id="GO:0042147">
    <property type="term" value="P:retrograde transport, endosome to Golgi"/>
    <property type="evidence" value="ECO:0007669"/>
    <property type="project" value="TreeGrafter"/>
</dbReference>
<evidence type="ECO:0000256" key="8">
    <source>
        <dbReference type="SAM" id="Phobius"/>
    </source>
</evidence>
<sequence length="574" mass="64905">MVHRSLWLQTLYTLLLTRVCIVASWEVPVSHRDSDRLVCSGMWGGRNDYIEVSFDLGVSRGQIAMVIYESRDDPYLGKTSGPPGLEPKTYICNSLAIRDGLCEKSQYGRFVLDLPHGKAIENTSFWSAGIRFREVAHSRTHGLAKQPPEDFGARSEPQSALLIGDLPPSQRQANSTVTTWQEFRPSPADIVWYDGPIHYAVRELRYYCVAIVPVIAWVPEDTSADGIPESTRYMGTILFHNSFSGKLPAKEHPKLYFYFALFCCYLAFAVPWSWVCWQNAEILLTVQYYLSGLLGIRLLDIFANWFYYYCRDTYGDVGTSAALHLIVVILDSTSDAFALFVLLVLSLGSDILINPLGRITNIKATLLAFAQGAFGVLYATVGAVEPTPHDPDYLFILPRDMYLAILLAVITFAFFIWVAHALTGERAHRNKEIALSFLVATITQLSERRQSYKLSLYLWLRRILLLAVVLTTLISGVIYSMVPRRAAADHDAKVWRFQWLLDAWPALLRFAVFVGVAWVWRPTRINLRLAMFEEIPDNDRLEWRASEGSTSIQEDTLACTPQTADEDADGADRR</sequence>
<dbReference type="Proteomes" id="UP000193067">
    <property type="component" value="Unassembled WGS sequence"/>
</dbReference>
<organism evidence="12 13">
    <name type="scientific">Trametes coccinea (strain BRFM310)</name>
    <name type="common">Pycnoporus coccineus</name>
    <dbReference type="NCBI Taxonomy" id="1353009"/>
    <lineage>
        <taxon>Eukaryota</taxon>
        <taxon>Fungi</taxon>
        <taxon>Dikarya</taxon>
        <taxon>Basidiomycota</taxon>
        <taxon>Agaricomycotina</taxon>
        <taxon>Agaricomycetes</taxon>
        <taxon>Polyporales</taxon>
        <taxon>Polyporaceae</taxon>
        <taxon>Trametes</taxon>
    </lineage>
</organism>
<evidence type="ECO:0000256" key="3">
    <source>
        <dbReference type="ARBA" id="ARBA00022692"/>
    </source>
</evidence>
<evidence type="ECO:0000259" key="11">
    <source>
        <dbReference type="Pfam" id="PF21902"/>
    </source>
</evidence>
<evidence type="ECO:0000313" key="13">
    <source>
        <dbReference type="Proteomes" id="UP000193067"/>
    </source>
</evidence>
<name>A0A1Y2IQC1_TRAC3</name>
<dbReference type="InterPro" id="IPR053938">
    <property type="entry name" value="PTM1-like_N"/>
</dbReference>
<feature type="transmembrane region" description="Helical" evidence="8">
    <location>
        <begin position="502"/>
        <end position="520"/>
    </location>
</feature>
<dbReference type="Pfam" id="PF21902">
    <property type="entry name" value="PTM1-like_N"/>
    <property type="match status" value="1"/>
</dbReference>
<protein>
    <submittedName>
        <fullName evidence="12">Uncharacterized protein</fullName>
    </submittedName>
</protein>
<keyword evidence="6 8" id="KW-0472">Membrane</keyword>
<evidence type="ECO:0000256" key="9">
    <source>
        <dbReference type="SAM" id="SignalP"/>
    </source>
</evidence>
<feature type="transmembrane region" description="Helical" evidence="8">
    <location>
        <begin position="288"/>
        <end position="309"/>
    </location>
</feature>
<comment type="similarity">
    <text evidence="2">Belongs to the LU7TM family.</text>
</comment>
<evidence type="ECO:0000256" key="6">
    <source>
        <dbReference type="ARBA" id="ARBA00023136"/>
    </source>
</evidence>
<feature type="transmembrane region" description="Helical" evidence="8">
    <location>
        <begin position="401"/>
        <end position="422"/>
    </location>
</feature>
<dbReference type="STRING" id="1353009.A0A1Y2IQC1"/>
<dbReference type="AlphaFoldDB" id="A0A1Y2IQC1"/>
<evidence type="ECO:0000256" key="1">
    <source>
        <dbReference type="ARBA" id="ARBA00004141"/>
    </source>
</evidence>
<feature type="compositionally biased region" description="Acidic residues" evidence="7">
    <location>
        <begin position="564"/>
        <end position="574"/>
    </location>
</feature>
<keyword evidence="4 9" id="KW-0732">Signal</keyword>
<feature type="signal peptide" evidence="9">
    <location>
        <begin position="1"/>
        <end position="24"/>
    </location>
</feature>
<dbReference type="InterPro" id="IPR009637">
    <property type="entry name" value="GPR107/GPR108-like"/>
</dbReference>
<dbReference type="PANTHER" id="PTHR21229:SF1">
    <property type="entry name" value="GH17801P"/>
    <property type="match status" value="1"/>
</dbReference>
<dbReference type="EMBL" id="KZ084101">
    <property type="protein sequence ID" value="OSD03287.1"/>
    <property type="molecule type" value="Genomic_DNA"/>
</dbReference>
<proteinExistence type="inferred from homology"/>
<feature type="transmembrane region" description="Helical" evidence="8">
    <location>
        <begin position="321"/>
        <end position="348"/>
    </location>
</feature>
<dbReference type="GO" id="GO:0016020">
    <property type="term" value="C:membrane"/>
    <property type="evidence" value="ECO:0007669"/>
    <property type="project" value="UniProtKB-SubCell"/>
</dbReference>
<feature type="transmembrane region" description="Helical" evidence="8">
    <location>
        <begin position="360"/>
        <end position="381"/>
    </location>
</feature>
<evidence type="ECO:0000256" key="7">
    <source>
        <dbReference type="SAM" id="MobiDB-lite"/>
    </source>
</evidence>
<keyword evidence="13" id="KW-1185">Reference proteome</keyword>